<evidence type="ECO:0000313" key="1">
    <source>
        <dbReference type="EMBL" id="BAH43576.1"/>
    </source>
</evidence>
<dbReference type="AlphaFoldDB" id="C0ZCR7"/>
<sequence length="37" mass="3986">MDIQEKMGKGLSLTCSCVMASPCSWALGKGVLTHVFR</sequence>
<name>C0ZCR7_BREBN</name>
<evidence type="ECO:0000313" key="2">
    <source>
        <dbReference type="Proteomes" id="UP000001877"/>
    </source>
</evidence>
<dbReference type="Proteomes" id="UP000001877">
    <property type="component" value="Chromosome"/>
</dbReference>
<keyword evidence="2" id="KW-1185">Reference proteome</keyword>
<protein>
    <submittedName>
        <fullName evidence="1">Uncharacterized protein</fullName>
    </submittedName>
</protein>
<gene>
    <name evidence="1" type="ordered locus">BBR47_25990</name>
</gene>
<dbReference type="HOGENOM" id="CLU_3340997_0_0_9"/>
<accession>C0ZCR7</accession>
<dbReference type="EMBL" id="AP008955">
    <property type="protein sequence ID" value="BAH43576.1"/>
    <property type="molecule type" value="Genomic_DNA"/>
</dbReference>
<dbReference type="KEGG" id="bbe:BBR47_25990"/>
<reference evidence="1 2" key="1">
    <citation type="submission" date="2005-03" db="EMBL/GenBank/DDBJ databases">
        <title>Brevibacillus brevis strain 47, complete genome.</title>
        <authorList>
            <person name="Hosoyama A."/>
            <person name="Yamada R."/>
            <person name="Hongo Y."/>
            <person name="Terui Y."/>
            <person name="Ankai A."/>
            <person name="Masuyama W."/>
            <person name="Sekiguchi M."/>
            <person name="Takeda T."/>
            <person name="Asano K."/>
            <person name="Ohji S."/>
            <person name="Ichikawa N."/>
            <person name="Narita S."/>
            <person name="Aoki N."/>
            <person name="Miura H."/>
            <person name="Matsushita S."/>
            <person name="Sekigawa T."/>
            <person name="Yamagata H."/>
            <person name="Yoshikawa H."/>
            <person name="Udaka S."/>
            <person name="Tanikawa S."/>
            <person name="Fujita N."/>
        </authorList>
    </citation>
    <scope>NUCLEOTIDE SEQUENCE [LARGE SCALE GENOMIC DNA]</scope>
    <source>
        <strain evidence="2">47 / JCM 6285 / NBRC 100599</strain>
    </source>
</reference>
<proteinExistence type="predicted"/>
<organism evidence="1 2">
    <name type="scientific">Brevibacillus brevis (strain 47 / JCM 6285 / NBRC 100599)</name>
    <dbReference type="NCBI Taxonomy" id="358681"/>
    <lineage>
        <taxon>Bacteria</taxon>
        <taxon>Bacillati</taxon>
        <taxon>Bacillota</taxon>
        <taxon>Bacilli</taxon>
        <taxon>Bacillales</taxon>
        <taxon>Paenibacillaceae</taxon>
        <taxon>Brevibacillus</taxon>
    </lineage>
</organism>